<dbReference type="PANTHER" id="PTHR42693:SF42">
    <property type="entry name" value="ARYLSULFATASE G"/>
    <property type="match status" value="1"/>
</dbReference>
<dbReference type="Proteomes" id="UP000189674">
    <property type="component" value="Chromosome"/>
</dbReference>
<dbReference type="EC" id="3.1.6.1" evidence="8"/>
<evidence type="ECO:0000259" key="7">
    <source>
        <dbReference type="Pfam" id="PF00884"/>
    </source>
</evidence>
<dbReference type="GO" id="GO:0046872">
    <property type="term" value="F:metal ion binding"/>
    <property type="evidence" value="ECO:0007669"/>
    <property type="project" value="UniProtKB-KW"/>
</dbReference>
<evidence type="ECO:0000256" key="4">
    <source>
        <dbReference type="ARBA" id="ARBA00022729"/>
    </source>
</evidence>
<dbReference type="PROSITE" id="PS00149">
    <property type="entry name" value="SULFATASE_2"/>
    <property type="match status" value="1"/>
</dbReference>
<evidence type="ECO:0000256" key="6">
    <source>
        <dbReference type="ARBA" id="ARBA00022837"/>
    </source>
</evidence>
<dbReference type="Pfam" id="PF00884">
    <property type="entry name" value="Sulfatase"/>
    <property type="match status" value="2"/>
</dbReference>
<evidence type="ECO:0000313" key="9">
    <source>
        <dbReference type="Proteomes" id="UP000189674"/>
    </source>
</evidence>
<comment type="similarity">
    <text evidence="2">Belongs to the sulfatase family.</text>
</comment>
<keyword evidence="9" id="KW-1185">Reference proteome</keyword>
<dbReference type="Gene3D" id="3.40.720.10">
    <property type="entry name" value="Alkaline Phosphatase, subunit A"/>
    <property type="match status" value="1"/>
</dbReference>
<proteinExistence type="inferred from homology"/>
<dbReference type="CDD" id="cd16144">
    <property type="entry name" value="ARS_like"/>
    <property type="match status" value="1"/>
</dbReference>
<dbReference type="InterPro" id="IPR024607">
    <property type="entry name" value="Sulfatase_CS"/>
</dbReference>
<keyword evidence="5 8" id="KW-0378">Hydrolase</keyword>
<sequence length="555" mass="62493">MFNKPLIKGSIPLYFIAILAVLPLSAEFAFSANKPNIMLILVDDVGYADVGVFSARLNNTTTDKLYYETPRLDRLAEQGTMFTQFYACSVCAPSRASLMTGKMNNRMGMWDAYAGTRTTFEKTGKQVPQGCHVLDHEPLKEYRYKKDDIAARGMTIPIAATALHDVKTIPKALNGYHTAFIGKWHLGSHNHKGYRPEDQGFDETLAYFDGGGSGYYWPFRAYAARTKKWDKPGPDLTPRQDYLSDDIAARVNRFLEERVADDEDKPFFLYLAHPAAHSPIQSRADNLAYFKKKKKIPGLIGHKNPEYAGLIKGLDRSIGQILDKLDELKLTDNTAVIFISDNGGHPRYTRNTPLRGGKSMLYEGGVRVPMIIRWPGKTRAGAVCDVTSDITDIYPTVMAMAGVDYSDFKADETTDGQSLTPLFSDLKNAKQGYTRNEFYQFYGKLGYSGFHNFSTWATLRKGDFKLHYDYQGKVELYNIAEDIFEKRDLTKSKPKMAHDMLVQLTDWLKANCNAAYLPKPNPEFNPKGKLPYGPYIPLEQLKASLKKKAAANSKQ</sequence>
<evidence type="ECO:0000256" key="1">
    <source>
        <dbReference type="ARBA" id="ARBA00001913"/>
    </source>
</evidence>
<comment type="cofactor">
    <cofactor evidence="1">
        <name>Ca(2+)</name>
        <dbReference type="ChEBI" id="CHEBI:29108"/>
    </cofactor>
</comment>
<dbReference type="KEGG" id="alus:STSP2_01551"/>
<dbReference type="InterPro" id="IPR050738">
    <property type="entry name" value="Sulfatase"/>
</dbReference>
<dbReference type="InterPro" id="IPR000917">
    <property type="entry name" value="Sulfatase_N"/>
</dbReference>
<dbReference type="InterPro" id="IPR017850">
    <property type="entry name" value="Alkaline_phosphatase_core_sf"/>
</dbReference>
<dbReference type="PROSITE" id="PS00523">
    <property type="entry name" value="SULFATASE_1"/>
    <property type="match status" value="1"/>
</dbReference>
<gene>
    <name evidence="8" type="primary">atsA_14</name>
    <name evidence="8" type="ORF">STSP2_01551</name>
</gene>
<dbReference type="RefSeq" id="WP_146661348.1">
    <property type="nucleotide sequence ID" value="NZ_CP019791.1"/>
</dbReference>
<name>A0A1U9NKE7_9BACT</name>
<keyword evidence="3" id="KW-0479">Metal-binding</keyword>
<evidence type="ECO:0000256" key="5">
    <source>
        <dbReference type="ARBA" id="ARBA00022801"/>
    </source>
</evidence>
<dbReference type="Gene3D" id="3.30.1120.10">
    <property type="match status" value="1"/>
</dbReference>
<dbReference type="EMBL" id="CP019791">
    <property type="protein sequence ID" value="AQT68391.1"/>
    <property type="molecule type" value="Genomic_DNA"/>
</dbReference>
<evidence type="ECO:0000313" key="8">
    <source>
        <dbReference type="EMBL" id="AQT68391.1"/>
    </source>
</evidence>
<evidence type="ECO:0000256" key="3">
    <source>
        <dbReference type="ARBA" id="ARBA00022723"/>
    </source>
</evidence>
<protein>
    <submittedName>
        <fullName evidence="8">Arylsulfatase</fullName>
        <ecNumber evidence="8">3.1.6.1</ecNumber>
    </submittedName>
</protein>
<dbReference type="GO" id="GO:0004065">
    <property type="term" value="F:arylsulfatase activity"/>
    <property type="evidence" value="ECO:0007669"/>
    <property type="project" value="UniProtKB-EC"/>
</dbReference>
<dbReference type="STRING" id="1936003.STSP2_01551"/>
<organism evidence="8 9">
    <name type="scientific">Anaerohalosphaera lusitana</name>
    <dbReference type="NCBI Taxonomy" id="1936003"/>
    <lineage>
        <taxon>Bacteria</taxon>
        <taxon>Pseudomonadati</taxon>
        <taxon>Planctomycetota</taxon>
        <taxon>Phycisphaerae</taxon>
        <taxon>Sedimentisphaerales</taxon>
        <taxon>Anaerohalosphaeraceae</taxon>
        <taxon>Anaerohalosphaera</taxon>
    </lineage>
</organism>
<keyword evidence="4" id="KW-0732">Signal</keyword>
<keyword evidence="6" id="KW-0106">Calcium</keyword>
<feature type="domain" description="Sulfatase N-terminal" evidence="7">
    <location>
        <begin position="35"/>
        <end position="112"/>
    </location>
</feature>
<dbReference type="SUPFAM" id="SSF53649">
    <property type="entry name" value="Alkaline phosphatase-like"/>
    <property type="match status" value="1"/>
</dbReference>
<dbReference type="PANTHER" id="PTHR42693">
    <property type="entry name" value="ARYLSULFATASE FAMILY MEMBER"/>
    <property type="match status" value="1"/>
</dbReference>
<evidence type="ECO:0000256" key="2">
    <source>
        <dbReference type="ARBA" id="ARBA00008779"/>
    </source>
</evidence>
<accession>A0A1U9NKE7</accession>
<reference evidence="9" key="1">
    <citation type="submission" date="2017-02" db="EMBL/GenBank/DDBJ databases">
        <title>Comparative genomics and description of representatives of a novel lineage of planctomycetes thriving in anoxic sediments.</title>
        <authorList>
            <person name="Spring S."/>
            <person name="Bunk B."/>
            <person name="Sproer C."/>
        </authorList>
    </citation>
    <scope>NUCLEOTIDE SEQUENCE [LARGE SCALE GENOMIC DNA]</scope>
    <source>
        <strain evidence="9">ST-NAGAB-D1</strain>
    </source>
</reference>
<dbReference type="OrthoDB" id="224698at2"/>
<dbReference type="AlphaFoldDB" id="A0A1U9NKE7"/>
<feature type="domain" description="Sulfatase N-terminal" evidence="7">
    <location>
        <begin position="168"/>
        <end position="403"/>
    </location>
</feature>